<dbReference type="Proteomes" id="UP001153069">
    <property type="component" value="Unassembled WGS sequence"/>
</dbReference>
<dbReference type="PANTHER" id="PTHR37519:SF1">
    <property type="entry name" value="DIHYDROXYBIPHENYL DIOXYGENASE DOMAIN-CONTAINING PROTEIN"/>
    <property type="match status" value="1"/>
</dbReference>
<dbReference type="EMBL" id="CAICTM010000385">
    <property type="protein sequence ID" value="CAB9509344.1"/>
    <property type="molecule type" value="Genomic_DNA"/>
</dbReference>
<sequence>MSNATKSASLASEFLSRLKQQVPPFVETIVTSLAKTYQLDVSRYPADHVCYRTENMAEYAELTAALRQQDSQCILLIESEIGNRPIATFWLQEGIRVSSLDRIIHVLEIPAPKRGRAYPRGLEHVEFVIHNNSTTTTRSDQYPSPVNGAHHQAAFDDLMRQRPNVPWDTRARNKEINPDISLKLELQLQNSPTCTKSDAKQCSVKFHLVPLDKVIEFETMTGKVDHKS</sequence>
<dbReference type="InterPro" id="IPR029068">
    <property type="entry name" value="Glyas_Bleomycin-R_OHBP_Dase"/>
</dbReference>
<organism evidence="1 2">
    <name type="scientific">Seminavis robusta</name>
    <dbReference type="NCBI Taxonomy" id="568900"/>
    <lineage>
        <taxon>Eukaryota</taxon>
        <taxon>Sar</taxon>
        <taxon>Stramenopiles</taxon>
        <taxon>Ochrophyta</taxon>
        <taxon>Bacillariophyta</taxon>
        <taxon>Bacillariophyceae</taxon>
        <taxon>Bacillariophycidae</taxon>
        <taxon>Naviculales</taxon>
        <taxon>Naviculaceae</taxon>
        <taxon>Seminavis</taxon>
    </lineage>
</organism>
<dbReference type="PANTHER" id="PTHR37519">
    <property type="match status" value="1"/>
</dbReference>
<protein>
    <submittedName>
        <fullName evidence="1">YecM protein</fullName>
    </submittedName>
</protein>
<evidence type="ECO:0000313" key="2">
    <source>
        <dbReference type="Proteomes" id="UP001153069"/>
    </source>
</evidence>
<comment type="caution">
    <text evidence="1">The sequence shown here is derived from an EMBL/GenBank/DDBJ whole genome shotgun (WGS) entry which is preliminary data.</text>
</comment>
<dbReference type="Gene3D" id="3.10.180.10">
    <property type="entry name" value="2,3-Dihydroxybiphenyl 1,2-Dioxygenase, domain 1"/>
    <property type="match status" value="1"/>
</dbReference>
<reference evidence="1" key="1">
    <citation type="submission" date="2020-06" db="EMBL/GenBank/DDBJ databases">
        <authorList>
            <consortium name="Plant Systems Biology data submission"/>
        </authorList>
    </citation>
    <scope>NUCLEOTIDE SEQUENCE</scope>
    <source>
        <strain evidence="1">D6</strain>
    </source>
</reference>
<dbReference type="AlphaFoldDB" id="A0A9N8E0D8"/>
<dbReference type="InterPro" id="IPR010393">
    <property type="entry name" value="DUF991_YecM-like"/>
</dbReference>
<dbReference type="Pfam" id="PF06185">
    <property type="entry name" value="YecM"/>
    <property type="match status" value="1"/>
</dbReference>
<accession>A0A9N8E0D8</accession>
<proteinExistence type="predicted"/>
<evidence type="ECO:0000313" key="1">
    <source>
        <dbReference type="EMBL" id="CAB9509344.1"/>
    </source>
</evidence>
<dbReference type="SUPFAM" id="SSF54593">
    <property type="entry name" value="Glyoxalase/Bleomycin resistance protein/Dihydroxybiphenyl dioxygenase"/>
    <property type="match status" value="1"/>
</dbReference>
<gene>
    <name evidence="1" type="ORF">SEMRO_386_G131830.1</name>
</gene>
<keyword evidence="2" id="KW-1185">Reference proteome</keyword>
<dbReference type="OrthoDB" id="524799at2759"/>
<name>A0A9N8E0D8_9STRA</name>